<feature type="transmembrane region" description="Helical" evidence="2">
    <location>
        <begin position="78"/>
        <end position="101"/>
    </location>
</feature>
<proteinExistence type="predicted"/>
<feature type="transmembrane region" description="Helical" evidence="2">
    <location>
        <begin position="175"/>
        <end position="194"/>
    </location>
</feature>
<keyword evidence="2" id="KW-0472">Membrane</keyword>
<sequence>MFRLPHIGRRWKWPKVLIALMVLELGGSVAALALFGIADPDLFRTKLWQVGADNGFNSSPNQILYAYANYRPIPTTPFVWSSAITSFNVAISVLCTFIMLVKTSMFILHIWYPFLATITNIIITVLWIVSIYGQAGPDHSDPSRPSNVAWYISKSCSYAKPSGNEHYCMMAKGTFAVTVVMMAIFLLNVILGILSMIPTASERAANALDVDDMQTTKGKHSSSPTSSHSGEQNWEMKSVPRQHVTPYTPRTLAFNTLDRQLPLRAEGHGARFA</sequence>
<organism evidence="3 4">
    <name type="scientific">Lachnellula suecica</name>
    <dbReference type="NCBI Taxonomy" id="602035"/>
    <lineage>
        <taxon>Eukaryota</taxon>
        <taxon>Fungi</taxon>
        <taxon>Dikarya</taxon>
        <taxon>Ascomycota</taxon>
        <taxon>Pezizomycotina</taxon>
        <taxon>Leotiomycetes</taxon>
        <taxon>Helotiales</taxon>
        <taxon>Lachnaceae</taxon>
        <taxon>Lachnellula</taxon>
    </lineage>
</organism>
<name>A0A8T9CBD2_9HELO</name>
<feature type="transmembrane region" description="Helical" evidence="2">
    <location>
        <begin position="16"/>
        <end position="38"/>
    </location>
</feature>
<evidence type="ECO:0008006" key="5">
    <source>
        <dbReference type="Google" id="ProtNLM"/>
    </source>
</evidence>
<evidence type="ECO:0000313" key="4">
    <source>
        <dbReference type="Proteomes" id="UP000469558"/>
    </source>
</evidence>
<dbReference type="EMBL" id="QGMK01000729">
    <property type="protein sequence ID" value="TVY78566.1"/>
    <property type="molecule type" value="Genomic_DNA"/>
</dbReference>
<feature type="compositionally biased region" description="Low complexity" evidence="1">
    <location>
        <begin position="221"/>
        <end position="230"/>
    </location>
</feature>
<feature type="region of interest" description="Disordered" evidence="1">
    <location>
        <begin position="214"/>
        <end position="242"/>
    </location>
</feature>
<accession>A0A8T9CBD2</accession>
<comment type="caution">
    <text evidence="3">The sequence shown here is derived from an EMBL/GenBank/DDBJ whole genome shotgun (WGS) entry which is preliminary data.</text>
</comment>
<protein>
    <recommendedName>
        <fullName evidence="5">MARVEL domain-containing protein</fullName>
    </recommendedName>
</protein>
<dbReference type="OrthoDB" id="5352400at2759"/>
<reference evidence="3 4" key="1">
    <citation type="submission" date="2018-05" db="EMBL/GenBank/DDBJ databases">
        <title>Genome sequencing and assembly of the regulated plant pathogen Lachnellula willkommii and related sister species for the development of diagnostic species identification markers.</title>
        <authorList>
            <person name="Giroux E."/>
            <person name="Bilodeau G."/>
        </authorList>
    </citation>
    <scope>NUCLEOTIDE SEQUENCE [LARGE SCALE GENOMIC DNA]</scope>
    <source>
        <strain evidence="3 4">CBS 268.59</strain>
    </source>
</reference>
<evidence type="ECO:0000256" key="2">
    <source>
        <dbReference type="SAM" id="Phobius"/>
    </source>
</evidence>
<keyword evidence="4" id="KW-1185">Reference proteome</keyword>
<dbReference type="AlphaFoldDB" id="A0A8T9CBD2"/>
<gene>
    <name evidence="3" type="ORF">LSUE1_G008427</name>
</gene>
<feature type="transmembrane region" description="Helical" evidence="2">
    <location>
        <begin position="110"/>
        <end position="132"/>
    </location>
</feature>
<keyword evidence="2" id="KW-1133">Transmembrane helix</keyword>
<dbReference type="Proteomes" id="UP000469558">
    <property type="component" value="Unassembled WGS sequence"/>
</dbReference>
<evidence type="ECO:0000313" key="3">
    <source>
        <dbReference type="EMBL" id="TVY78566.1"/>
    </source>
</evidence>
<keyword evidence="2" id="KW-0812">Transmembrane</keyword>
<evidence type="ECO:0000256" key="1">
    <source>
        <dbReference type="SAM" id="MobiDB-lite"/>
    </source>
</evidence>